<gene>
    <name evidence="10" type="primary">flgE</name>
    <name evidence="10" type="ORF">Pfl04_26310</name>
</gene>
<dbReference type="Pfam" id="PF06429">
    <property type="entry name" value="Flg_bbr_C"/>
    <property type="match status" value="1"/>
</dbReference>
<dbReference type="SUPFAM" id="SSF117143">
    <property type="entry name" value="Flagellar hook protein flgE"/>
    <property type="match status" value="1"/>
</dbReference>
<dbReference type="GO" id="GO:0071978">
    <property type="term" value="P:bacterial-type flagellum-dependent swarming motility"/>
    <property type="evidence" value="ECO:0007669"/>
    <property type="project" value="TreeGrafter"/>
</dbReference>
<organism evidence="10 11">
    <name type="scientific">Planosporangium flavigriseum</name>
    <dbReference type="NCBI Taxonomy" id="373681"/>
    <lineage>
        <taxon>Bacteria</taxon>
        <taxon>Bacillati</taxon>
        <taxon>Actinomycetota</taxon>
        <taxon>Actinomycetes</taxon>
        <taxon>Micromonosporales</taxon>
        <taxon>Micromonosporaceae</taxon>
        <taxon>Planosporangium</taxon>
    </lineage>
</organism>
<dbReference type="InterPro" id="IPR037058">
    <property type="entry name" value="Falgellar_hook_FlgE_sf"/>
</dbReference>
<evidence type="ECO:0000256" key="5">
    <source>
        <dbReference type="RuleBase" id="RU362116"/>
    </source>
</evidence>
<dbReference type="NCBIfam" id="TIGR03506">
    <property type="entry name" value="FlgEFG_subfam"/>
    <property type="match status" value="1"/>
</dbReference>
<sequence>MLRSLFSGISGLRVHQTMMDVTGNNISNVNTAGFKTSQSVFEDTLSQMLKAAGAPQNGAGGTNPAQVGLGVRLAGINTNFTQGGTQNTGRTTDLMINGDGFFVVRNGGEAMYTRSGAFNFDATGILAGPGGAVVQGWMADPTGAINTNAAVGDVKLAVGTLLAPTNTDNMTLGGNLPADSTTAGTTPITMSETVYDAQGNKVQLSVSFTKLSATSWSVTATDGTTPTAATTINFAADGSGPPAPTSISYTNAAFTAPGIAIDLTKLTSYAGASSVGIQSQNGSGIGSLQSFTISPDGTLVGVFSNGKKQALAQIAMATFNNPPGLEKTGGSMYRSTVNSGLAQLGTAGTGGRGGLQGSSLEMSNVDLAQEFTNLIIAQRGFQANTKVISTSDELLNDLVNLKR</sequence>
<reference evidence="10" key="1">
    <citation type="submission" date="2021-01" db="EMBL/GenBank/DDBJ databases">
        <title>Whole genome shotgun sequence of Planosporangium flavigriseum NBRC 105377.</title>
        <authorList>
            <person name="Komaki H."/>
            <person name="Tamura T."/>
        </authorList>
    </citation>
    <scope>NUCLEOTIDE SEQUENCE</scope>
    <source>
        <strain evidence="10">NBRC 105377</strain>
    </source>
</reference>
<feature type="domain" description="Flagellar basal-body/hook protein C-terminal" evidence="7">
    <location>
        <begin position="358"/>
        <end position="401"/>
    </location>
</feature>
<dbReference type="Pfam" id="PF22692">
    <property type="entry name" value="LlgE_F_G_D1"/>
    <property type="match status" value="1"/>
</dbReference>
<evidence type="ECO:0000313" key="10">
    <source>
        <dbReference type="EMBL" id="GIG74227.1"/>
    </source>
</evidence>
<feature type="domain" description="Flagellar hook protein FlgE D2" evidence="8">
    <location>
        <begin position="177"/>
        <end position="282"/>
    </location>
</feature>
<dbReference type="InterPro" id="IPR037925">
    <property type="entry name" value="FlgE/F/G-like"/>
</dbReference>
<dbReference type="InterPro" id="IPR010930">
    <property type="entry name" value="Flg_bb/hook_C_dom"/>
</dbReference>
<comment type="similarity">
    <text evidence="2 5">Belongs to the flagella basal body rod proteins family.</text>
</comment>
<dbReference type="InterPro" id="IPR011491">
    <property type="entry name" value="FlgE_D2"/>
</dbReference>
<feature type="domain" description="Flagellar basal body rod protein N-terminal" evidence="6">
    <location>
        <begin position="8"/>
        <end position="35"/>
    </location>
</feature>
<comment type="function">
    <text evidence="5">A flexible structure which links the flagellar filament to the drive apparatus in the basal body.</text>
</comment>
<dbReference type="Gene3D" id="2.60.98.20">
    <property type="entry name" value="Flagellar hook protein FlgE"/>
    <property type="match status" value="1"/>
</dbReference>
<dbReference type="PANTHER" id="PTHR30435:SF1">
    <property type="entry name" value="FLAGELLAR HOOK PROTEIN FLGE"/>
    <property type="match status" value="1"/>
</dbReference>
<keyword evidence="10" id="KW-0969">Cilium</keyword>
<evidence type="ECO:0000259" key="6">
    <source>
        <dbReference type="Pfam" id="PF00460"/>
    </source>
</evidence>
<dbReference type="Proteomes" id="UP000653674">
    <property type="component" value="Unassembled WGS sequence"/>
</dbReference>
<comment type="caution">
    <text evidence="10">The sequence shown here is derived from an EMBL/GenBank/DDBJ whole genome shotgun (WGS) entry which is preliminary data.</text>
</comment>
<dbReference type="EMBL" id="BONU01000015">
    <property type="protein sequence ID" value="GIG74227.1"/>
    <property type="molecule type" value="Genomic_DNA"/>
</dbReference>
<evidence type="ECO:0000259" key="7">
    <source>
        <dbReference type="Pfam" id="PF06429"/>
    </source>
</evidence>
<evidence type="ECO:0000256" key="2">
    <source>
        <dbReference type="ARBA" id="ARBA00009677"/>
    </source>
</evidence>
<dbReference type="AlphaFoldDB" id="A0A8J3LM42"/>
<dbReference type="Pfam" id="PF00460">
    <property type="entry name" value="Flg_bb_rod"/>
    <property type="match status" value="1"/>
</dbReference>
<evidence type="ECO:0000313" key="11">
    <source>
        <dbReference type="Proteomes" id="UP000653674"/>
    </source>
</evidence>
<dbReference type="GO" id="GO:0005829">
    <property type="term" value="C:cytosol"/>
    <property type="evidence" value="ECO:0007669"/>
    <property type="project" value="TreeGrafter"/>
</dbReference>
<dbReference type="GO" id="GO:0009425">
    <property type="term" value="C:bacterial-type flagellum basal body"/>
    <property type="evidence" value="ECO:0007669"/>
    <property type="project" value="UniProtKB-SubCell"/>
</dbReference>
<name>A0A8J3LM42_9ACTN</name>
<evidence type="ECO:0000259" key="8">
    <source>
        <dbReference type="Pfam" id="PF07559"/>
    </source>
</evidence>
<keyword evidence="11" id="KW-1185">Reference proteome</keyword>
<dbReference type="RefSeq" id="WP_168078509.1">
    <property type="nucleotide sequence ID" value="NZ_BAAAQJ010000004.1"/>
</dbReference>
<feature type="domain" description="Flagellar hook protein FlgE/F/G-like D1" evidence="9">
    <location>
        <begin position="95"/>
        <end position="146"/>
    </location>
</feature>
<protein>
    <recommendedName>
        <fullName evidence="3 5">Flagellar hook protein FlgE</fullName>
    </recommendedName>
</protein>
<comment type="subcellular location">
    <subcellularLocation>
        <location evidence="1 5">Bacterial flagellum basal body</location>
    </subcellularLocation>
</comment>
<dbReference type="InterPro" id="IPR001444">
    <property type="entry name" value="Flag_bb_rod_N"/>
</dbReference>
<evidence type="ECO:0000256" key="4">
    <source>
        <dbReference type="ARBA" id="ARBA00023143"/>
    </source>
</evidence>
<evidence type="ECO:0000256" key="1">
    <source>
        <dbReference type="ARBA" id="ARBA00004117"/>
    </source>
</evidence>
<keyword evidence="10" id="KW-0966">Cell projection</keyword>
<evidence type="ECO:0000256" key="3">
    <source>
        <dbReference type="ARBA" id="ARBA00019015"/>
    </source>
</evidence>
<proteinExistence type="inferred from homology"/>
<evidence type="ECO:0000259" key="9">
    <source>
        <dbReference type="Pfam" id="PF22692"/>
    </source>
</evidence>
<keyword evidence="10" id="KW-0282">Flagellum</keyword>
<accession>A0A8J3LM42</accession>
<keyword evidence="4 5" id="KW-0975">Bacterial flagellum</keyword>
<dbReference type="PANTHER" id="PTHR30435">
    <property type="entry name" value="FLAGELLAR PROTEIN"/>
    <property type="match status" value="1"/>
</dbReference>
<dbReference type="InterPro" id="IPR053967">
    <property type="entry name" value="LlgE_F_G-like_D1"/>
</dbReference>
<dbReference type="InterPro" id="IPR020013">
    <property type="entry name" value="Flagellar_FlgE/F/G"/>
</dbReference>
<dbReference type="Pfam" id="PF07559">
    <property type="entry name" value="FlgE_D2"/>
    <property type="match status" value="1"/>
</dbReference>
<dbReference type="GO" id="GO:0009424">
    <property type="term" value="C:bacterial-type flagellum hook"/>
    <property type="evidence" value="ECO:0007669"/>
    <property type="project" value="TreeGrafter"/>
</dbReference>